<protein>
    <submittedName>
        <fullName evidence="1">Uncharacterized protein</fullName>
    </submittedName>
</protein>
<comment type="caution">
    <text evidence="1">The sequence shown here is derived from an EMBL/GenBank/DDBJ whole genome shotgun (WGS) entry which is preliminary data.</text>
</comment>
<dbReference type="AlphaFoldDB" id="A0AAD8H0X1"/>
<evidence type="ECO:0000313" key="1">
    <source>
        <dbReference type="EMBL" id="KAK1357521.1"/>
    </source>
</evidence>
<keyword evidence="2" id="KW-1185">Reference proteome</keyword>
<evidence type="ECO:0000313" key="2">
    <source>
        <dbReference type="Proteomes" id="UP001237642"/>
    </source>
</evidence>
<proteinExistence type="predicted"/>
<reference evidence="1" key="2">
    <citation type="submission" date="2023-05" db="EMBL/GenBank/DDBJ databases">
        <authorList>
            <person name="Schelkunov M.I."/>
        </authorList>
    </citation>
    <scope>NUCLEOTIDE SEQUENCE</scope>
    <source>
        <strain evidence="1">Hsosn_3</strain>
        <tissue evidence="1">Leaf</tissue>
    </source>
</reference>
<reference evidence="1" key="1">
    <citation type="submission" date="2023-02" db="EMBL/GenBank/DDBJ databases">
        <title>Genome of toxic invasive species Heracleum sosnowskyi carries increased number of genes despite the absence of recent whole-genome duplications.</title>
        <authorList>
            <person name="Schelkunov M."/>
            <person name="Shtratnikova V."/>
            <person name="Makarenko M."/>
            <person name="Klepikova A."/>
            <person name="Omelchenko D."/>
            <person name="Novikova G."/>
            <person name="Obukhova E."/>
            <person name="Bogdanov V."/>
            <person name="Penin A."/>
            <person name="Logacheva M."/>
        </authorList>
    </citation>
    <scope>NUCLEOTIDE SEQUENCE</scope>
    <source>
        <strain evidence="1">Hsosn_3</strain>
        <tissue evidence="1">Leaf</tissue>
    </source>
</reference>
<name>A0AAD8H0X1_9APIA</name>
<gene>
    <name evidence="1" type="ORF">POM88_050777</name>
</gene>
<dbReference type="EMBL" id="JAUIZM010000011">
    <property type="protein sequence ID" value="KAK1357521.1"/>
    <property type="molecule type" value="Genomic_DNA"/>
</dbReference>
<accession>A0AAD8H0X1</accession>
<dbReference type="Proteomes" id="UP001237642">
    <property type="component" value="Unassembled WGS sequence"/>
</dbReference>
<organism evidence="1 2">
    <name type="scientific">Heracleum sosnowskyi</name>
    <dbReference type="NCBI Taxonomy" id="360622"/>
    <lineage>
        <taxon>Eukaryota</taxon>
        <taxon>Viridiplantae</taxon>
        <taxon>Streptophyta</taxon>
        <taxon>Embryophyta</taxon>
        <taxon>Tracheophyta</taxon>
        <taxon>Spermatophyta</taxon>
        <taxon>Magnoliopsida</taxon>
        <taxon>eudicotyledons</taxon>
        <taxon>Gunneridae</taxon>
        <taxon>Pentapetalae</taxon>
        <taxon>asterids</taxon>
        <taxon>campanulids</taxon>
        <taxon>Apiales</taxon>
        <taxon>Apiaceae</taxon>
        <taxon>Apioideae</taxon>
        <taxon>apioid superclade</taxon>
        <taxon>Tordylieae</taxon>
        <taxon>Tordyliinae</taxon>
        <taxon>Heracleum</taxon>
    </lineage>
</organism>
<sequence>MYDSLSQKHLDEIETAFVVHKLWNDEVSGERLIYFLKGGRTMNIDQRQLLSLKQHLELEYLVHIMHNRSVVHRRWISIMKTRIRQITGLPTGAMEHFKPKFICDKDGKEKEMPHRSVKIQCDQLGRYFEYTESQVGIKSINLDDIDEYDYTPSQLKAAYWQITGADDESVKVKRILKKALEKAELKLLDKFLEKHPLLRQIPDSYELDHQKSEE</sequence>